<sequence length="195" mass="20700">MHRFRPPALSAPSFPPVPASRAHAGAGRRAALPAARRRLLAALLFSVGSIGLAHAAETARSAVHAPERAAPQSPVRVSHAWIRWLPSQLPAAGYMVLENTGERPLDLIGVASPDYADVMLHRTLRNGATTTMEMTPTLALPPHEKVAIAPGGYHLMLEKPTRALAPGATVQLELRFSDGAAMRTAVPVSAPTRTQ</sequence>
<gene>
    <name evidence="2" type="ORF">OVY01_15160</name>
</gene>
<proteinExistence type="predicted"/>
<evidence type="ECO:0000256" key="1">
    <source>
        <dbReference type="SAM" id="MobiDB-lite"/>
    </source>
</evidence>
<evidence type="ECO:0000313" key="3">
    <source>
        <dbReference type="Proteomes" id="UP001082899"/>
    </source>
</evidence>
<dbReference type="Proteomes" id="UP001082899">
    <property type="component" value="Unassembled WGS sequence"/>
</dbReference>
<dbReference type="SUPFAM" id="SSF110087">
    <property type="entry name" value="DR1885-like metal-binding protein"/>
    <property type="match status" value="1"/>
</dbReference>
<dbReference type="InterPro" id="IPR058248">
    <property type="entry name" value="Lxx211020-like"/>
</dbReference>
<organism evidence="2 3">
    <name type="scientific">Robbsia betulipollinis</name>
    <dbReference type="NCBI Taxonomy" id="2981849"/>
    <lineage>
        <taxon>Bacteria</taxon>
        <taxon>Pseudomonadati</taxon>
        <taxon>Pseudomonadota</taxon>
        <taxon>Betaproteobacteria</taxon>
        <taxon>Burkholderiales</taxon>
        <taxon>Burkholderiaceae</taxon>
        <taxon>Robbsia</taxon>
    </lineage>
</organism>
<dbReference type="RefSeq" id="WP_267848421.1">
    <property type="nucleotide sequence ID" value="NZ_JAPMXC010000005.1"/>
</dbReference>
<dbReference type="InterPro" id="IPR007410">
    <property type="entry name" value="LpqE-like"/>
</dbReference>
<comment type="caution">
    <text evidence="2">The sequence shown here is derived from an EMBL/GenBank/DDBJ whole genome shotgun (WGS) entry which is preliminary data.</text>
</comment>
<dbReference type="EMBL" id="JAPMXC010000005">
    <property type="protein sequence ID" value="MCY0388528.1"/>
    <property type="molecule type" value="Genomic_DNA"/>
</dbReference>
<dbReference type="PANTHER" id="PTHR36302:SF1">
    <property type="entry name" value="COPPER CHAPERONE PCU(A)C"/>
    <property type="match status" value="1"/>
</dbReference>
<accession>A0ABT3ZPR0</accession>
<dbReference type="Pfam" id="PF04314">
    <property type="entry name" value="PCuAC"/>
    <property type="match status" value="1"/>
</dbReference>
<name>A0ABT3ZPR0_9BURK</name>
<protein>
    <submittedName>
        <fullName evidence="2">Copper chaperone PCu(A)C</fullName>
    </submittedName>
</protein>
<evidence type="ECO:0000313" key="2">
    <source>
        <dbReference type="EMBL" id="MCY0388528.1"/>
    </source>
</evidence>
<keyword evidence="3" id="KW-1185">Reference proteome</keyword>
<feature type="region of interest" description="Disordered" evidence="1">
    <location>
        <begin position="1"/>
        <end position="22"/>
    </location>
</feature>
<reference evidence="2" key="1">
    <citation type="submission" date="2022-11" db="EMBL/GenBank/DDBJ databases">
        <title>Robbsia betulipollinis sp. nov., isolated from pollen of birch (Betula pendula).</title>
        <authorList>
            <person name="Shi H."/>
            <person name="Ambika Manirajan B."/>
            <person name="Ratering S."/>
            <person name="Geissler-Plaum R."/>
            <person name="Schnell S."/>
        </authorList>
    </citation>
    <scope>NUCLEOTIDE SEQUENCE</scope>
    <source>
        <strain evidence="2">Bb-Pol-6</strain>
    </source>
</reference>
<dbReference type="PANTHER" id="PTHR36302">
    <property type="entry name" value="BLR7088 PROTEIN"/>
    <property type="match status" value="1"/>
</dbReference>
<dbReference type="InterPro" id="IPR036182">
    <property type="entry name" value="PCuAC_sf"/>
</dbReference>
<dbReference type="Gene3D" id="2.60.40.1890">
    <property type="entry name" value="PCu(A)C copper chaperone"/>
    <property type="match status" value="1"/>
</dbReference>